<gene>
    <name evidence="8" type="ORF">CAK95_18615</name>
</gene>
<dbReference type="SUPFAM" id="SSF52743">
    <property type="entry name" value="Subtilisin-like"/>
    <property type="match status" value="1"/>
</dbReference>
<feature type="compositionally biased region" description="Basic and acidic residues" evidence="6">
    <location>
        <begin position="93"/>
        <end position="117"/>
    </location>
</feature>
<keyword evidence="9" id="KW-1185">Reference proteome</keyword>
<organism evidence="8 9">
    <name type="scientific">Pseudorhodoplanes sinuspersici</name>
    <dbReference type="NCBI Taxonomy" id="1235591"/>
    <lineage>
        <taxon>Bacteria</taxon>
        <taxon>Pseudomonadati</taxon>
        <taxon>Pseudomonadota</taxon>
        <taxon>Alphaproteobacteria</taxon>
        <taxon>Hyphomicrobiales</taxon>
        <taxon>Pseudorhodoplanes</taxon>
    </lineage>
</organism>
<evidence type="ECO:0000256" key="2">
    <source>
        <dbReference type="ARBA" id="ARBA00022670"/>
    </source>
</evidence>
<accession>A0A1W6ZUB2</accession>
<dbReference type="PRINTS" id="PR00723">
    <property type="entry name" value="SUBTILISIN"/>
</dbReference>
<evidence type="ECO:0000256" key="4">
    <source>
        <dbReference type="ARBA" id="ARBA00022825"/>
    </source>
</evidence>
<sequence>MRYRSGHPIGLAISVLAAAGLIASVAPSAFAQGYGYGGGYGGGDYRGGGYRTQSAPSNPAPVRKPVRTVKPIEDTRAQPARPGPATRSLSKSTKSDAPRAARRESGEAPAGERRFTDNEVVIEVAGTPTPQQVDALARRHGLNREESQSFDLSGTTMFRWTIPDGRNVNTVIRRLETDSSILSVQPNYRYTLQQSKTGDGIQYAVEKLRLPRAHELAQGERVLVAVIDSGIDAKHPEIVGTVADSFDPAGGSGDAHSHGTGIAGAIVAHARLTGVAPRARILAVRAFDPNGASAEGTTFNILKGLEWATKRGARVINMSFAGPRDPVIGRALAAANKKGIVLIAAAGNSGPKSPPLYPAADLNVIAVTATDTQDHLFPMSNRGNHVAIAAPGVDVLLPTSGGSYQMATGTSFASAYISGIAALLLEREPGLSPDAVRGVLLRTARDLGPKGRDKDFGAGLADAFEAVTSLGGKPADGLSASSNRQ</sequence>
<proteinExistence type="inferred from homology"/>
<evidence type="ECO:0000256" key="1">
    <source>
        <dbReference type="ARBA" id="ARBA00011073"/>
    </source>
</evidence>
<feature type="signal peptide" evidence="7">
    <location>
        <begin position="1"/>
        <end position="31"/>
    </location>
</feature>
<evidence type="ECO:0000256" key="5">
    <source>
        <dbReference type="PROSITE-ProRule" id="PRU01240"/>
    </source>
</evidence>
<feature type="chain" id="PRO_5043646646" evidence="7">
    <location>
        <begin position="32"/>
        <end position="485"/>
    </location>
</feature>
<dbReference type="PROSITE" id="PS00136">
    <property type="entry name" value="SUBTILASE_ASP"/>
    <property type="match status" value="1"/>
</dbReference>
<dbReference type="InterPro" id="IPR000209">
    <property type="entry name" value="Peptidase_S8/S53_dom"/>
</dbReference>
<dbReference type="OrthoDB" id="5405281at2"/>
<dbReference type="GO" id="GO:0004252">
    <property type="term" value="F:serine-type endopeptidase activity"/>
    <property type="evidence" value="ECO:0007669"/>
    <property type="project" value="UniProtKB-UniRule"/>
</dbReference>
<dbReference type="RefSeq" id="WP_086089273.1">
    <property type="nucleotide sequence ID" value="NZ_CP021112.1"/>
</dbReference>
<dbReference type="PANTHER" id="PTHR43806:SF11">
    <property type="entry name" value="CEREVISIN-RELATED"/>
    <property type="match status" value="1"/>
</dbReference>
<dbReference type="CDD" id="cd05561">
    <property type="entry name" value="Peptidases_S8_4"/>
    <property type="match status" value="1"/>
</dbReference>
<dbReference type="Gene3D" id="3.40.50.200">
    <property type="entry name" value="Peptidase S8/S53 domain"/>
    <property type="match status" value="1"/>
</dbReference>
<dbReference type="AlphaFoldDB" id="A0A1W6ZUB2"/>
<dbReference type="EMBL" id="CP021112">
    <property type="protein sequence ID" value="ARQ00878.1"/>
    <property type="molecule type" value="Genomic_DNA"/>
</dbReference>
<dbReference type="STRING" id="1235591.CAK95_18615"/>
<feature type="active site" description="Charge relay system" evidence="5">
    <location>
        <position position="258"/>
    </location>
</feature>
<dbReference type="PANTHER" id="PTHR43806">
    <property type="entry name" value="PEPTIDASE S8"/>
    <property type="match status" value="1"/>
</dbReference>
<reference evidence="8 9" key="1">
    <citation type="submission" date="2017-05" db="EMBL/GenBank/DDBJ databases">
        <title>Full genome sequence of Pseudorhodoplanes sinuspersici.</title>
        <authorList>
            <person name="Dastgheib S.M.M."/>
            <person name="Shavandi M."/>
            <person name="Tirandaz H."/>
        </authorList>
    </citation>
    <scope>NUCLEOTIDE SEQUENCE [LARGE SCALE GENOMIC DNA]</scope>
    <source>
        <strain evidence="8 9">RIPI110</strain>
    </source>
</reference>
<name>A0A1W6ZUB2_9HYPH</name>
<dbReference type="KEGG" id="psin:CAK95_18615"/>
<dbReference type="GO" id="GO:0006508">
    <property type="term" value="P:proteolysis"/>
    <property type="evidence" value="ECO:0007669"/>
    <property type="project" value="UniProtKB-KW"/>
</dbReference>
<dbReference type="InterPro" id="IPR022398">
    <property type="entry name" value="Peptidase_S8_His-AS"/>
</dbReference>
<dbReference type="InterPro" id="IPR015500">
    <property type="entry name" value="Peptidase_S8_subtilisin-rel"/>
</dbReference>
<dbReference type="Pfam" id="PF00082">
    <property type="entry name" value="Peptidase_S8"/>
    <property type="match status" value="1"/>
</dbReference>
<evidence type="ECO:0000256" key="3">
    <source>
        <dbReference type="ARBA" id="ARBA00022801"/>
    </source>
</evidence>
<evidence type="ECO:0000256" key="7">
    <source>
        <dbReference type="SAM" id="SignalP"/>
    </source>
</evidence>
<dbReference type="Proteomes" id="UP000194137">
    <property type="component" value="Chromosome"/>
</dbReference>
<keyword evidence="2 5" id="KW-0645">Protease</keyword>
<dbReference type="InterPro" id="IPR023827">
    <property type="entry name" value="Peptidase_S8_Asp-AS"/>
</dbReference>
<feature type="active site" description="Charge relay system" evidence="5">
    <location>
        <position position="411"/>
    </location>
</feature>
<evidence type="ECO:0000313" key="8">
    <source>
        <dbReference type="EMBL" id="ARQ00878.1"/>
    </source>
</evidence>
<keyword evidence="7" id="KW-0732">Signal</keyword>
<feature type="active site" description="Charge relay system" evidence="5">
    <location>
        <position position="228"/>
    </location>
</feature>
<dbReference type="InterPro" id="IPR050131">
    <property type="entry name" value="Peptidase_S8_subtilisin-like"/>
</dbReference>
<evidence type="ECO:0000313" key="9">
    <source>
        <dbReference type="Proteomes" id="UP000194137"/>
    </source>
</evidence>
<dbReference type="PROSITE" id="PS51892">
    <property type="entry name" value="SUBTILASE"/>
    <property type="match status" value="1"/>
</dbReference>
<keyword evidence="4 5" id="KW-0720">Serine protease</keyword>
<evidence type="ECO:0000256" key="6">
    <source>
        <dbReference type="SAM" id="MobiDB-lite"/>
    </source>
</evidence>
<dbReference type="PROSITE" id="PS00137">
    <property type="entry name" value="SUBTILASE_HIS"/>
    <property type="match status" value="1"/>
</dbReference>
<protein>
    <submittedName>
        <fullName evidence="8">Uncharacterized protein</fullName>
    </submittedName>
</protein>
<dbReference type="InterPro" id="IPR036852">
    <property type="entry name" value="Peptidase_S8/S53_dom_sf"/>
</dbReference>
<keyword evidence="3 5" id="KW-0378">Hydrolase</keyword>
<comment type="similarity">
    <text evidence="1 5">Belongs to the peptidase S8 family.</text>
</comment>
<feature type="region of interest" description="Disordered" evidence="6">
    <location>
        <begin position="48"/>
        <end position="119"/>
    </location>
</feature>